<name>A0A8S1SCM8_PAROT</name>
<gene>
    <name evidence="1" type="ORF">POCTA_138.1.T0090030</name>
</gene>
<comment type="caution">
    <text evidence="1">The sequence shown here is derived from an EMBL/GenBank/DDBJ whole genome shotgun (WGS) entry which is preliminary data.</text>
</comment>
<accession>A0A8S1SCM8</accession>
<evidence type="ECO:0000313" key="2">
    <source>
        <dbReference type="Proteomes" id="UP000683925"/>
    </source>
</evidence>
<keyword evidence="2" id="KW-1185">Reference proteome</keyword>
<proteinExistence type="predicted"/>
<dbReference type="EMBL" id="CAJJDP010000008">
    <property type="protein sequence ID" value="CAD8137803.1"/>
    <property type="molecule type" value="Genomic_DNA"/>
</dbReference>
<protein>
    <submittedName>
        <fullName evidence="1">Uncharacterized protein</fullName>
    </submittedName>
</protein>
<dbReference type="Proteomes" id="UP000683925">
    <property type="component" value="Unassembled WGS sequence"/>
</dbReference>
<dbReference type="AlphaFoldDB" id="A0A8S1SCM8"/>
<sequence>MFQQFKPLIKPQKSILKVKKYFQIKDWHYFNSSVMTKQLNNLTKPFCQIQIIRKHITTKEFYQIGYLDLKKPQNALIKPFQLILNMLRLILIKAFHYHLNNCISKQQLYSTKHWKYHQKISIFKNKKFFLYFK</sequence>
<reference evidence="1" key="1">
    <citation type="submission" date="2021-01" db="EMBL/GenBank/DDBJ databases">
        <authorList>
            <consortium name="Genoscope - CEA"/>
            <person name="William W."/>
        </authorList>
    </citation>
    <scope>NUCLEOTIDE SEQUENCE</scope>
</reference>
<evidence type="ECO:0000313" key="1">
    <source>
        <dbReference type="EMBL" id="CAD8137803.1"/>
    </source>
</evidence>
<organism evidence="1 2">
    <name type="scientific">Paramecium octaurelia</name>
    <dbReference type="NCBI Taxonomy" id="43137"/>
    <lineage>
        <taxon>Eukaryota</taxon>
        <taxon>Sar</taxon>
        <taxon>Alveolata</taxon>
        <taxon>Ciliophora</taxon>
        <taxon>Intramacronucleata</taxon>
        <taxon>Oligohymenophorea</taxon>
        <taxon>Peniculida</taxon>
        <taxon>Parameciidae</taxon>
        <taxon>Paramecium</taxon>
    </lineage>
</organism>